<evidence type="ECO:0000313" key="1">
    <source>
        <dbReference type="EMBL" id="SNT34520.1"/>
    </source>
</evidence>
<dbReference type="RefSeq" id="WP_089250175.1">
    <property type="nucleotide sequence ID" value="NZ_FZOW01000014.1"/>
</dbReference>
<evidence type="ECO:0000313" key="2">
    <source>
        <dbReference type="Proteomes" id="UP000198327"/>
    </source>
</evidence>
<dbReference type="AlphaFoldDB" id="A0A239LW73"/>
<accession>A0A239LW73</accession>
<keyword evidence="2" id="KW-1185">Reference proteome</keyword>
<evidence type="ECO:0008006" key="3">
    <source>
        <dbReference type="Google" id="ProtNLM"/>
    </source>
</evidence>
<organism evidence="1 2">
    <name type="scientific">Rhodococcoides kyotonense</name>
    <dbReference type="NCBI Taxonomy" id="398843"/>
    <lineage>
        <taxon>Bacteria</taxon>
        <taxon>Bacillati</taxon>
        <taxon>Actinomycetota</taxon>
        <taxon>Actinomycetes</taxon>
        <taxon>Mycobacteriales</taxon>
        <taxon>Nocardiaceae</taxon>
        <taxon>Rhodococcoides</taxon>
    </lineage>
</organism>
<dbReference type="Proteomes" id="UP000198327">
    <property type="component" value="Unassembled WGS sequence"/>
</dbReference>
<name>A0A239LW73_9NOCA</name>
<dbReference type="Gene3D" id="3.30.559.10">
    <property type="entry name" value="Chloramphenicol acetyltransferase-like domain"/>
    <property type="match status" value="1"/>
</dbReference>
<gene>
    <name evidence="1" type="ORF">SAMN05421642_114155</name>
</gene>
<dbReference type="SUPFAM" id="SSF52777">
    <property type="entry name" value="CoA-dependent acyltransferases"/>
    <property type="match status" value="1"/>
</dbReference>
<protein>
    <recommendedName>
        <fullName evidence="3">Diacylglycerol O-acyltransferase</fullName>
    </recommendedName>
</protein>
<dbReference type="STRING" id="398843.A3K89_25120"/>
<dbReference type="InterPro" id="IPR023213">
    <property type="entry name" value="CAT-like_dom_sf"/>
</dbReference>
<sequence length="442" mass="46590">MTRLTYDDDLFLRMECVLDVPVVNQIVWRFDGPVPQSALDAMWHNLDAGPINRTVQRVHVPGARDKWVRATAPSLPLHTDSATVPASDLTGWMQERAAVRLDPLNGPVWQLATASLGDGGSIVSLVASHVVGDGGALTSAAIAALQGPGEPDDFRTAWDHVGERDVRDALGQLAAATSGAATALVRTVRGARGGGKAASGPTTSVVSVVDASVTGPFVPSTVVVDCDASQWADTARRAGGSANSLLVAIALGVLTASGRVDESDAVRVSLPVSTRVPGDVRANATSGVSIHVDGGAGWRTDLGPIRRDSKTAFTTLSDATRSTFDLTKPLMQMLPDKIVEKAAASGTAPLCLCSNLGPRGSMLCVVGDVAARSVAMRSITQNTTAELLRRTKGGVSVWWNTSGERATLCVTGLDPDRFPTRSRLRELVDAECRRWELTPEFW</sequence>
<dbReference type="OrthoDB" id="4365416at2"/>
<reference evidence="2" key="1">
    <citation type="submission" date="2017-06" db="EMBL/GenBank/DDBJ databases">
        <authorList>
            <person name="Varghese N."/>
            <person name="Submissions S."/>
        </authorList>
    </citation>
    <scope>NUCLEOTIDE SEQUENCE [LARGE SCALE GENOMIC DNA]</scope>
    <source>
        <strain evidence="2">JCM 23211</strain>
    </source>
</reference>
<dbReference type="EMBL" id="FZOW01000014">
    <property type="protein sequence ID" value="SNT34520.1"/>
    <property type="molecule type" value="Genomic_DNA"/>
</dbReference>
<proteinExistence type="predicted"/>